<dbReference type="Proteomes" id="UP000014480">
    <property type="component" value="Unassembled WGS sequence"/>
</dbReference>
<keyword evidence="1" id="KW-1133">Transmembrane helix</keyword>
<feature type="transmembrane region" description="Helical" evidence="1">
    <location>
        <begin position="38"/>
        <end position="59"/>
    </location>
</feature>
<dbReference type="AlphaFoldDB" id="A0A484FIE2"/>
<name>A0A484FIE2_COLOR</name>
<proteinExistence type="predicted"/>
<dbReference type="OrthoDB" id="4792085at2759"/>
<reference evidence="3" key="1">
    <citation type="journal article" date="2013" name="New Phytol.">
        <title>Comparative genomic and transcriptomic analyses reveal the hemibiotrophic stage shift of Colletotrichum fungi.</title>
        <authorList>
            <person name="Gan P."/>
            <person name="Ikeda K."/>
            <person name="Irieda H."/>
            <person name="Narusaka M."/>
            <person name="O'Connell R.J."/>
            <person name="Narusaka Y."/>
            <person name="Takano Y."/>
            <person name="Kubo Y."/>
            <person name="Shirasu K."/>
        </authorList>
    </citation>
    <scope>NUCLEOTIDE SEQUENCE [LARGE SCALE GENOMIC DNA]</scope>
    <source>
        <strain evidence="3">104-T / ATCC 96160 / CBS 514.97 / LARS 414 / MAFF 240422</strain>
    </source>
</reference>
<evidence type="ECO:0000313" key="2">
    <source>
        <dbReference type="EMBL" id="TDZ16657.1"/>
    </source>
</evidence>
<keyword evidence="1" id="KW-0472">Membrane</keyword>
<gene>
    <name evidence="2" type="ORF">Cob_v010398</name>
</gene>
<keyword evidence="3" id="KW-1185">Reference proteome</keyword>
<sequence>MSYVDLSSALFIFSQNLLPQSTDTFSRRHKHLYRRKHTIIMQLSKVAVALAAIVMYAAGVSASCQQVRCDATCGQGGTKKFFCGSSRCNDFNVGRIVCCDDLQCSQ</sequence>
<reference evidence="3" key="2">
    <citation type="journal article" date="2019" name="Mol. Plant Microbe Interact.">
        <title>Genome sequence resources for four phytopathogenic fungi from the Colletotrichum orbiculare species complex.</title>
        <authorList>
            <person name="Gan P."/>
            <person name="Tsushima A."/>
            <person name="Narusaka M."/>
            <person name="Narusaka Y."/>
            <person name="Takano Y."/>
            <person name="Kubo Y."/>
            <person name="Shirasu K."/>
        </authorList>
    </citation>
    <scope>GENOME REANNOTATION</scope>
    <source>
        <strain evidence="3">104-T / ATCC 96160 / CBS 514.97 / LARS 414 / MAFF 240422</strain>
    </source>
</reference>
<organism evidence="2 3">
    <name type="scientific">Colletotrichum orbiculare (strain 104-T / ATCC 96160 / CBS 514.97 / LARS 414 / MAFF 240422)</name>
    <name type="common">Cucumber anthracnose fungus</name>
    <name type="synonym">Colletotrichum lagenarium</name>
    <dbReference type="NCBI Taxonomy" id="1213857"/>
    <lineage>
        <taxon>Eukaryota</taxon>
        <taxon>Fungi</taxon>
        <taxon>Dikarya</taxon>
        <taxon>Ascomycota</taxon>
        <taxon>Pezizomycotina</taxon>
        <taxon>Sordariomycetes</taxon>
        <taxon>Hypocreomycetidae</taxon>
        <taxon>Glomerellales</taxon>
        <taxon>Glomerellaceae</taxon>
        <taxon>Colletotrichum</taxon>
        <taxon>Colletotrichum orbiculare species complex</taxon>
    </lineage>
</organism>
<evidence type="ECO:0000313" key="3">
    <source>
        <dbReference type="Proteomes" id="UP000014480"/>
    </source>
</evidence>
<comment type="caution">
    <text evidence="2">The sequence shown here is derived from an EMBL/GenBank/DDBJ whole genome shotgun (WGS) entry which is preliminary data.</text>
</comment>
<keyword evidence="1" id="KW-0812">Transmembrane</keyword>
<protein>
    <submittedName>
        <fullName evidence="2">Uncharacterized protein</fullName>
    </submittedName>
</protein>
<evidence type="ECO:0000256" key="1">
    <source>
        <dbReference type="SAM" id="Phobius"/>
    </source>
</evidence>
<dbReference type="EMBL" id="AMCV02000033">
    <property type="protein sequence ID" value="TDZ16657.1"/>
    <property type="molecule type" value="Genomic_DNA"/>
</dbReference>
<accession>A0A484FIE2</accession>